<comment type="caution">
    <text evidence="1">The sequence shown here is derived from an EMBL/GenBank/DDBJ whole genome shotgun (WGS) entry which is preliminary data.</text>
</comment>
<keyword evidence="2" id="KW-1185">Reference proteome</keyword>
<accession>A0A9Q1BKQ0</accession>
<name>A0A9Q1BKQ0_HOLLE</name>
<evidence type="ECO:0000313" key="2">
    <source>
        <dbReference type="Proteomes" id="UP001152320"/>
    </source>
</evidence>
<gene>
    <name evidence="1" type="ORF">HOLleu_30654</name>
</gene>
<dbReference type="AlphaFoldDB" id="A0A9Q1BKQ0"/>
<dbReference type="EMBL" id="JAIZAY010000015">
    <property type="protein sequence ID" value="KAJ8028432.1"/>
    <property type="molecule type" value="Genomic_DNA"/>
</dbReference>
<reference evidence="1" key="1">
    <citation type="submission" date="2021-10" db="EMBL/GenBank/DDBJ databases">
        <title>Tropical sea cucumber genome reveals ecological adaptation and Cuvierian tubules defense mechanism.</title>
        <authorList>
            <person name="Chen T."/>
        </authorList>
    </citation>
    <scope>NUCLEOTIDE SEQUENCE</scope>
    <source>
        <strain evidence="1">Nanhai2018</strain>
        <tissue evidence="1">Muscle</tissue>
    </source>
</reference>
<evidence type="ECO:0000313" key="1">
    <source>
        <dbReference type="EMBL" id="KAJ8028432.1"/>
    </source>
</evidence>
<protein>
    <submittedName>
        <fullName evidence="1">Uncharacterized protein</fullName>
    </submittedName>
</protein>
<dbReference type="Proteomes" id="UP001152320">
    <property type="component" value="Chromosome 15"/>
</dbReference>
<proteinExistence type="predicted"/>
<sequence>MFKSSSKKFSFKASISMNLQEFRHLHHSICHSSKMWRLQHMTTSSLYLLSLVTHLNSRIRPLFTKFTRMQLLNICNCWILLTLQSRQLLYLKMEEKSAWLWPEILVCTFSSTNMLTVSLTRFSIFLQAMSS</sequence>
<organism evidence="1 2">
    <name type="scientific">Holothuria leucospilota</name>
    <name type="common">Black long sea cucumber</name>
    <name type="synonym">Mertensiothuria leucospilota</name>
    <dbReference type="NCBI Taxonomy" id="206669"/>
    <lineage>
        <taxon>Eukaryota</taxon>
        <taxon>Metazoa</taxon>
        <taxon>Echinodermata</taxon>
        <taxon>Eleutherozoa</taxon>
        <taxon>Echinozoa</taxon>
        <taxon>Holothuroidea</taxon>
        <taxon>Aspidochirotacea</taxon>
        <taxon>Aspidochirotida</taxon>
        <taxon>Holothuriidae</taxon>
        <taxon>Holothuria</taxon>
    </lineage>
</organism>